<name>A0A1H1XE63_9ACTN</name>
<dbReference type="STRING" id="630515.SAMN04489812_4043"/>
<dbReference type="EMBL" id="LT629772">
    <property type="protein sequence ID" value="SDT07462.1"/>
    <property type="molecule type" value="Genomic_DNA"/>
</dbReference>
<evidence type="ECO:0000313" key="3">
    <source>
        <dbReference type="EMBL" id="SDT07462.1"/>
    </source>
</evidence>
<dbReference type="InterPro" id="IPR005531">
    <property type="entry name" value="Asp23"/>
</dbReference>
<sequence length="159" mass="16304">MTTTVPAVQPGDRRFADPQSPRHGRLERRPAAQRGRVVVANRVIEKIASQTAAEIAGTAGRGGGFLGIGAHADASARPKVTAEVAGRTATLRVELGVGFPAPIAALALRVQQELTRNVERLSGVTVTRVDVDVVALVVDGTAAASSGRTAAGRGGRVLA</sequence>
<evidence type="ECO:0000313" key="4">
    <source>
        <dbReference type="Proteomes" id="UP000199103"/>
    </source>
</evidence>
<organism evidence="3 4">
    <name type="scientific">Microlunatus soli</name>
    <dbReference type="NCBI Taxonomy" id="630515"/>
    <lineage>
        <taxon>Bacteria</taxon>
        <taxon>Bacillati</taxon>
        <taxon>Actinomycetota</taxon>
        <taxon>Actinomycetes</taxon>
        <taxon>Propionibacteriales</taxon>
        <taxon>Propionibacteriaceae</taxon>
        <taxon>Microlunatus</taxon>
    </lineage>
</organism>
<comment type="similarity">
    <text evidence="1">Belongs to the asp23 family.</text>
</comment>
<dbReference type="AlphaFoldDB" id="A0A1H1XE63"/>
<proteinExistence type="inferred from homology"/>
<feature type="region of interest" description="Disordered" evidence="2">
    <location>
        <begin position="1"/>
        <end position="32"/>
    </location>
</feature>
<dbReference type="OrthoDB" id="4412373at2"/>
<dbReference type="Proteomes" id="UP000199103">
    <property type="component" value="Chromosome I"/>
</dbReference>
<keyword evidence="4" id="KW-1185">Reference proteome</keyword>
<dbReference type="RefSeq" id="WP_091527220.1">
    <property type="nucleotide sequence ID" value="NZ_LT629772.1"/>
</dbReference>
<dbReference type="Pfam" id="PF03780">
    <property type="entry name" value="Asp23"/>
    <property type="match status" value="1"/>
</dbReference>
<evidence type="ECO:0000256" key="1">
    <source>
        <dbReference type="ARBA" id="ARBA00005721"/>
    </source>
</evidence>
<gene>
    <name evidence="3" type="ORF">SAMN04489812_4043</name>
</gene>
<accession>A0A1H1XE63</accession>
<reference evidence="3 4" key="1">
    <citation type="submission" date="2016-10" db="EMBL/GenBank/DDBJ databases">
        <authorList>
            <person name="de Groot N.N."/>
        </authorList>
    </citation>
    <scope>NUCLEOTIDE SEQUENCE [LARGE SCALE GENOMIC DNA]</scope>
    <source>
        <strain evidence="3 4">DSM 21800</strain>
    </source>
</reference>
<evidence type="ECO:0000256" key="2">
    <source>
        <dbReference type="SAM" id="MobiDB-lite"/>
    </source>
</evidence>
<protein>
    <submittedName>
        <fullName evidence="3">Uncharacterized conserved protein YloU, alkaline shock protein (Asp23) family</fullName>
    </submittedName>
</protein>